<dbReference type="InterPro" id="IPR020846">
    <property type="entry name" value="MFS_dom"/>
</dbReference>
<feature type="transmembrane region" description="Helical" evidence="6">
    <location>
        <begin position="192"/>
        <end position="219"/>
    </location>
</feature>
<accession>A0A9P3GK14</accession>
<evidence type="ECO:0000313" key="8">
    <source>
        <dbReference type="EMBL" id="GJE96617.1"/>
    </source>
</evidence>
<feature type="transmembrane region" description="Helical" evidence="6">
    <location>
        <begin position="384"/>
        <end position="408"/>
    </location>
</feature>
<feature type="domain" description="Major facilitator superfamily (MFS) profile" evidence="7">
    <location>
        <begin position="66"/>
        <end position="477"/>
    </location>
</feature>
<dbReference type="InterPro" id="IPR036259">
    <property type="entry name" value="MFS_trans_sf"/>
</dbReference>
<name>A0A9P3GK14_9APHY</name>
<organism evidence="8 9">
    <name type="scientific">Phanerochaete sordida</name>
    <dbReference type="NCBI Taxonomy" id="48140"/>
    <lineage>
        <taxon>Eukaryota</taxon>
        <taxon>Fungi</taxon>
        <taxon>Dikarya</taxon>
        <taxon>Basidiomycota</taxon>
        <taxon>Agaricomycotina</taxon>
        <taxon>Agaricomycetes</taxon>
        <taxon>Polyporales</taxon>
        <taxon>Phanerochaetaceae</taxon>
        <taxon>Phanerochaete</taxon>
    </lineage>
</organism>
<dbReference type="PANTHER" id="PTHR43791">
    <property type="entry name" value="PERMEASE-RELATED"/>
    <property type="match status" value="1"/>
</dbReference>
<dbReference type="GO" id="GO:0022857">
    <property type="term" value="F:transmembrane transporter activity"/>
    <property type="evidence" value="ECO:0007669"/>
    <property type="project" value="InterPro"/>
</dbReference>
<dbReference type="Pfam" id="PF07690">
    <property type="entry name" value="MFS_1"/>
    <property type="match status" value="1"/>
</dbReference>
<protein>
    <submittedName>
        <fullName evidence="8">MFS general substrate transporter</fullName>
    </submittedName>
</protein>
<dbReference type="EMBL" id="BPQB01000062">
    <property type="protein sequence ID" value="GJE96617.1"/>
    <property type="molecule type" value="Genomic_DNA"/>
</dbReference>
<feature type="transmembrane region" description="Helical" evidence="6">
    <location>
        <begin position="225"/>
        <end position="248"/>
    </location>
</feature>
<feature type="transmembrane region" description="Helical" evidence="6">
    <location>
        <begin position="333"/>
        <end position="353"/>
    </location>
</feature>
<evidence type="ECO:0000256" key="6">
    <source>
        <dbReference type="SAM" id="Phobius"/>
    </source>
</evidence>
<evidence type="ECO:0000256" key="4">
    <source>
        <dbReference type="ARBA" id="ARBA00022989"/>
    </source>
</evidence>
<keyword evidence="2" id="KW-0813">Transport</keyword>
<reference evidence="8 9" key="1">
    <citation type="submission" date="2021-08" db="EMBL/GenBank/DDBJ databases">
        <title>Draft Genome Sequence of Phanerochaete sordida strain YK-624.</title>
        <authorList>
            <person name="Mori T."/>
            <person name="Dohra H."/>
            <person name="Suzuki T."/>
            <person name="Kawagishi H."/>
            <person name="Hirai H."/>
        </authorList>
    </citation>
    <scope>NUCLEOTIDE SEQUENCE [LARGE SCALE GENOMIC DNA]</scope>
    <source>
        <strain evidence="8 9">YK-624</strain>
    </source>
</reference>
<comment type="subcellular location">
    <subcellularLocation>
        <location evidence="1">Membrane</location>
        <topology evidence="1">Multi-pass membrane protein</topology>
    </subcellularLocation>
</comment>
<feature type="transmembrane region" description="Helical" evidence="6">
    <location>
        <begin position="157"/>
        <end position="180"/>
    </location>
</feature>
<dbReference type="Proteomes" id="UP000703269">
    <property type="component" value="Unassembled WGS sequence"/>
</dbReference>
<evidence type="ECO:0000259" key="7">
    <source>
        <dbReference type="PROSITE" id="PS50850"/>
    </source>
</evidence>
<keyword evidence="9" id="KW-1185">Reference proteome</keyword>
<dbReference type="FunFam" id="1.20.1250.20:FF:000034">
    <property type="entry name" value="MFS general substrate transporter"/>
    <property type="match status" value="1"/>
</dbReference>
<feature type="transmembrane region" description="Helical" evidence="6">
    <location>
        <begin position="133"/>
        <end position="151"/>
    </location>
</feature>
<feature type="transmembrane region" description="Helical" evidence="6">
    <location>
        <begin position="360"/>
        <end position="378"/>
    </location>
</feature>
<evidence type="ECO:0000256" key="5">
    <source>
        <dbReference type="ARBA" id="ARBA00023136"/>
    </source>
</evidence>
<evidence type="ECO:0000256" key="3">
    <source>
        <dbReference type="ARBA" id="ARBA00022692"/>
    </source>
</evidence>
<dbReference type="AlphaFoldDB" id="A0A9P3GK14"/>
<feature type="transmembrane region" description="Helical" evidence="6">
    <location>
        <begin position="420"/>
        <end position="442"/>
    </location>
</feature>
<dbReference type="GO" id="GO:0016020">
    <property type="term" value="C:membrane"/>
    <property type="evidence" value="ECO:0007669"/>
    <property type="project" value="UniProtKB-SubCell"/>
</dbReference>
<dbReference type="PROSITE" id="PS50850">
    <property type="entry name" value="MFS"/>
    <property type="match status" value="1"/>
</dbReference>
<keyword evidence="5 6" id="KW-0472">Membrane</keyword>
<evidence type="ECO:0000313" key="9">
    <source>
        <dbReference type="Proteomes" id="UP000703269"/>
    </source>
</evidence>
<gene>
    <name evidence="8" type="ORF">PsYK624_128170</name>
</gene>
<keyword evidence="4 6" id="KW-1133">Transmembrane helix</keyword>
<dbReference type="OrthoDB" id="2985014at2759"/>
<evidence type="ECO:0000256" key="2">
    <source>
        <dbReference type="ARBA" id="ARBA00022448"/>
    </source>
</evidence>
<proteinExistence type="predicted"/>
<comment type="caution">
    <text evidence="8">The sequence shown here is derived from an EMBL/GenBank/DDBJ whole genome shotgun (WGS) entry which is preliminary data.</text>
</comment>
<dbReference type="Gene3D" id="1.20.1250.20">
    <property type="entry name" value="MFS general substrate transporter like domains"/>
    <property type="match status" value="2"/>
</dbReference>
<sequence length="513" mass="56255">MSSPTLPDHALQKTHDALGFDIEAEKASNEMIERIPSVDETNDIGPAPTLSKAEQRRLYWKIDMRLLPILILMELCSSMDRSNIGNAKIQGLTTQLDLTGSRYNNALALYFLSYILLECPSSLVMKKFRPSRWLPGITIAWGVIIALQGLVTNYSQLVGVRVALGAMEAGIFPGACWYLSMWYPRHALQYRIALFWGGATIAGAFSGALAFAISFMAGVGGKEGWSWIFIIEGIVTVVVGVAALFILVDFPSTASFLTPRERAYVVYRTKFDGSSVGEQEQFRWRYVLAAFLDWKTWTHALMFVSLVGPLYGISFFLPSIINNFGFSAARSQLLSVPPYVFAALLGVGVALLSDARALRWPCVLLGHALCLAGFAVQISDAHFAVKYVGTFACVGGSFGVFPAIASWISNNTAGQYKRGTAIAINVAFGNFAGSIGSILYTAEDAPRYILGNAIELIFVGLGMLSLAVTVFAYSRINARREREMARLKEQGIEYDADAFREMGDRAPSFKYTL</sequence>
<evidence type="ECO:0000256" key="1">
    <source>
        <dbReference type="ARBA" id="ARBA00004141"/>
    </source>
</evidence>
<dbReference type="SUPFAM" id="SSF103473">
    <property type="entry name" value="MFS general substrate transporter"/>
    <property type="match status" value="1"/>
</dbReference>
<feature type="transmembrane region" description="Helical" evidence="6">
    <location>
        <begin position="300"/>
        <end position="321"/>
    </location>
</feature>
<dbReference type="InterPro" id="IPR011701">
    <property type="entry name" value="MFS"/>
</dbReference>
<keyword evidence="3 6" id="KW-0812">Transmembrane</keyword>
<dbReference type="FunFam" id="1.20.1250.20:FF:000068">
    <property type="entry name" value="MFS general substrate transporter"/>
    <property type="match status" value="1"/>
</dbReference>
<feature type="transmembrane region" description="Helical" evidence="6">
    <location>
        <begin position="448"/>
        <end position="473"/>
    </location>
</feature>
<dbReference type="PANTHER" id="PTHR43791:SF18">
    <property type="entry name" value="NICOTINIC ACID TRANSPORTER TNA1, PUTATIVE (AFU_ORTHOLOGUE AFUA_3G03820)-RELATED"/>
    <property type="match status" value="1"/>
</dbReference>